<reference evidence="1" key="1">
    <citation type="submission" date="2014-11" db="EMBL/GenBank/DDBJ databases">
        <authorList>
            <person name="Amaro Gonzalez C."/>
        </authorList>
    </citation>
    <scope>NUCLEOTIDE SEQUENCE</scope>
</reference>
<name>A0A0E9RJB0_ANGAN</name>
<sequence>MDHSDLASYRVADDI</sequence>
<dbReference type="EMBL" id="GBXM01079695">
    <property type="protein sequence ID" value="JAH28882.1"/>
    <property type="molecule type" value="Transcribed_RNA"/>
</dbReference>
<reference evidence="1" key="2">
    <citation type="journal article" date="2015" name="Fish Shellfish Immunol.">
        <title>Early steps in the European eel (Anguilla anguilla)-Vibrio vulnificus interaction in the gills: Role of the RtxA13 toxin.</title>
        <authorList>
            <person name="Callol A."/>
            <person name="Pajuelo D."/>
            <person name="Ebbesson L."/>
            <person name="Teles M."/>
            <person name="MacKenzie S."/>
            <person name="Amaro C."/>
        </authorList>
    </citation>
    <scope>NUCLEOTIDE SEQUENCE</scope>
</reference>
<evidence type="ECO:0000313" key="1">
    <source>
        <dbReference type="EMBL" id="JAH28882.1"/>
    </source>
</evidence>
<accession>A0A0E9RJB0</accession>
<proteinExistence type="predicted"/>
<protein>
    <submittedName>
        <fullName evidence="1">Uncharacterized protein</fullName>
    </submittedName>
</protein>
<organism evidence="1">
    <name type="scientific">Anguilla anguilla</name>
    <name type="common">European freshwater eel</name>
    <name type="synonym">Muraena anguilla</name>
    <dbReference type="NCBI Taxonomy" id="7936"/>
    <lineage>
        <taxon>Eukaryota</taxon>
        <taxon>Metazoa</taxon>
        <taxon>Chordata</taxon>
        <taxon>Craniata</taxon>
        <taxon>Vertebrata</taxon>
        <taxon>Euteleostomi</taxon>
        <taxon>Actinopterygii</taxon>
        <taxon>Neopterygii</taxon>
        <taxon>Teleostei</taxon>
        <taxon>Anguilliformes</taxon>
        <taxon>Anguillidae</taxon>
        <taxon>Anguilla</taxon>
    </lineage>
</organism>